<evidence type="ECO:0000313" key="8">
    <source>
        <dbReference type="EMBL" id="GAA3966903.1"/>
    </source>
</evidence>
<keyword evidence="9" id="KW-1185">Reference proteome</keyword>
<feature type="domain" description="DUF3817" evidence="7">
    <location>
        <begin position="9"/>
        <end position="94"/>
    </location>
</feature>
<dbReference type="Proteomes" id="UP001501556">
    <property type="component" value="Unassembled WGS sequence"/>
</dbReference>
<evidence type="ECO:0000256" key="6">
    <source>
        <dbReference type="SAM" id="Phobius"/>
    </source>
</evidence>
<dbReference type="PANTHER" id="PTHR40077">
    <property type="entry name" value="MEMBRANE PROTEIN-RELATED"/>
    <property type="match status" value="1"/>
</dbReference>
<comment type="subcellular location">
    <subcellularLocation>
        <location evidence="1">Cell membrane</location>
        <topology evidence="1">Multi-pass membrane protein</topology>
    </subcellularLocation>
</comment>
<evidence type="ECO:0000256" key="3">
    <source>
        <dbReference type="ARBA" id="ARBA00022692"/>
    </source>
</evidence>
<accession>A0ABP7PKE4</accession>
<proteinExistence type="predicted"/>
<keyword evidence="2" id="KW-1003">Cell membrane</keyword>
<evidence type="ECO:0000313" key="9">
    <source>
        <dbReference type="Proteomes" id="UP001501556"/>
    </source>
</evidence>
<sequence length="100" mass="10924">MNFISTALGRLRLIAILEGVSLLVLLLIAMPLKYLAGQPGAVRVVGMAHGVFFVLYVLLLIQQGIARRWSWRTMALGFVASLVPLGTFWADKKLFQPAGA</sequence>
<dbReference type="PANTHER" id="PTHR40077:SF1">
    <property type="entry name" value="MEMBRANE PROTEIN"/>
    <property type="match status" value="1"/>
</dbReference>
<name>A0ABP7PKE4_9BACT</name>
<protein>
    <submittedName>
        <fullName evidence="8">DUF3817 domain-containing protein</fullName>
    </submittedName>
</protein>
<evidence type="ECO:0000256" key="2">
    <source>
        <dbReference type="ARBA" id="ARBA00022475"/>
    </source>
</evidence>
<comment type="caution">
    <text evidence="8">The sequence shown here is derived from an EMBL/GenBank/DDBJ whole genome shotgun (WGS) entry which is preliminary data.</text>
</comment>
<organism evidence="8 9">
    <name type="scientific">Hymenobacter antarcticus</name>
    <dbReference type="NCBI Taxonomy" id="486270"/>
    <lineage>
        <taxon>Bacteria</taxon>
        <taxon>Pseudomonadati</taxon>
        <taxon>Bacteroidota</taxon>
        <taxon>Cytophagia</taxon>
        <taxon>Cytophagales</taxon>
        <taxon>Hymenobacteraceae</taxon>
        <taxon>Hymenobacter</taxon>
    </lineage>
</organism>
<dbReference type="RefSeq" id="WP_345121958.1">
    <property type="nucleotide sequence ID" value="NZ_BAABDI010000005.1"/>
</dbReference>
<keyword evidence="4 6" id="KW-1133">Transmembrane helix</keyword>
<dbReference type="NCBIfam" id="TIGR03954">
    <property type="entry name" value="integ_memb_HG"/>
    <property type="match status" value="1"/>
</dbReference>
<feature type="transmembrane region" description="Helical" evidence="6">
    <location>
        <begin position="40"/>
        <end position="61"/>
    </location>
</feature>
<gene>
    <name evidence="8" type="ORF">GCM10022407_11430</name>
</gene>
<keyword evidence="5 6" id="KW-0472">Membrane</keyword>
<dbReference type="Pfam" id="PF12823">
    <property type="entry name" value="DUF3817"/>
    <property type="match status" value="1"/>
</dbReference>
<feature type="transmembrane region" description="Helical" evidence="6">
    <location>
        <begin position="73"/>
        <end position="90"/>
    </location>
</feature>
<evidence type="ECO:0000256" key="1">
    <source>
        <dbReference type="ARBA" id="ARBA00004651"/>
    </source>
</evidence>
<evidence type="ECO:0000256" key="5">
    <source>
        <dbReference type="ARBA" id="ARBA00023136"/>
    </source>
</evidence>
<evidence type="ECO:0000259" key="7">
    <source>
        <dbReference type="Pfam" id="PF12823"/>
    </source>
</evidence>
<evidence type="ECO:0000256" key="4">
    <source>
        <dbReference type="ARBA" id="ARBA00022989"/>
    </source>
</evidence>
<keyword evidence="3 6" id="KW-0812">Transmembrane</keyword>
<dbReference type="InterPro" id="IPR023845">
    <property type="entry name" value="DUF3817_TM"/>
</dbReference>
<dbReference type="EMBL" id="BAABDI010000005">
    <property type="protein sequence ID" value="GAA3966903.1"/>
    <property type="molecule type" value="Genomic_DNA"/>
</dbReference>
<reference evidence="9" key="1">
    <citation type="journal article" date="2019" name="Int. J. Syst. Evol. Microbiol.">
        <title>The Global Catalogue of Microorganisms (GCM) 10K type strain sequencing project: providing services to taxonomists for standard genome sequencing and annotation.</title>
        <authorList>
            <consortium name="The Broad Institute Genomics Platform"/>
            <consortium name="The Broad Institute Genome Sequencing Center for Infectious Disease"/>
            <person name="Wu L."/>
            <person name="Ma J."/>
        </authorList>
    </citation>
    <scope>NUCLEOTIDE SEQUENCE [LARGE SCALE GENOMIC DNA]</scope>
    <source>
        <strain evidence="9">JCM 17217</strain>
    </source>
</reference>
<feature type="transmembrane region" description="Helical" evidence="6">
    <location>
        <begin position="12"/>
        <end position="34"/>
    </location>
</feature>